<dbReference type="RefSeq" id="WP_349246063.1">
    <property type="nucleotide sequence ID" value="NZ_JASCXX010000023.1"/>
</dbReference>
<dbReference type="EC" id="2.3.1.-" evidence="3"/>
<dbReference type="InterPro" id="IPR002656">
    <property type="entry name" value="Acyl_transf_3_dom"/>
</dbReference>
<keyword evidence="3" id="KW-0808">Transferase</keyword>
<gene>
    <name evidence="3" type="ORF">QJ522_16460</name>
</gene>
<name>A0AAW6TYB9_9BACT</name>
<keyword evidence="1" id="KW-0812">Transmembrane</keyword>
<protein>
    <submittedName>
        <fullName evidence="3">Acyltransferase</fullName>
        <ecNumber evidence="3">2.3.1.-</ecNumber>
    </submittedName>
</protein>
<dbReference type="EMBL" id="JASCXX010000023">
    <property type="protein sequence ID" value="MDI6450652.1"/>
    <property type="molecule type" value="Genomic_DNA"/>
</dbReference>
<feature type="transmembrane region" description="Helical" evidence="1">
    <location>
        <begin position="165"/>
        <end position="184"/>
    </location>
</feature>
<dbReference type="GO" id="GO:0016747">
    <property type="term" value="F:acyltransferase activity, transferring groups other than amino-acyl groups"/>
    <property type="evidence" value="ECO:0007669"/>
    <property type="project" value="InterPro"/>
</dbReference>
<feature type="transmembrane region" description="Helical" evidence="1">
    <location>
        <begin position="270"/>
        <end position="289"/>
    </location>
</feature>
<keyword evidence="4" id="KW-1185">Reference proteome</keyword>
<evidence type="ECO:0000259" key="2">
    <source>
        <dbReference type="Pfam" id="PF01757"/>
    </source>
</evidence>
<feature type="domain" description="Acyltransferase 3" evidence="2">
    <location>
        <begin position="30"/>
        <end position="314"/>
    </location>
</feature>
<dbReference type="AlphaFoldDB" id="A0AAW6TYB9"/>
<evidence type="ECO:0000313" key="3">
    <source>
        <dbReference type="EMBL" id="MDI6450652.1"/>
    </source>
</evidence>
<proteinExistence type="predicted"/>
<feature type="transmembrane region" description="Helical" evidence="1">
    <location>
        <begin position="304"/>
        <end position="322"/>
    </location>
</feature>
<feature type="transmembrane region" description="Helical" evidence="1">
    <location>
        <begin position="248"/>
        <end position="263"/>
    </location>
</feature>
<accession>A0AAW6TYB9</accession>
<dbReference type="Proteomes" id="UP001431776">
    <property type="component" value="Unassembled WGS sequence"/>
</dbReference>
<sequence>MGLEASQLLRDQVADDARPLSVSLPMERVGSIDWLRVLAAVGIVWFHTEGAPYRQIGYAGLPVFLLIFFSLITIRSTADPALGFLRRRWDRLLKPWLFWSVLYGALRLAKAVCLRDAGSFQEMLSFETILMGTHVHLWYLPYAFGSGFLVYWVNRRTAQIDHTIAAFAATGIGLLLLIVHALGLSTGRWVRPLPQWEFGLAAVPLGFAIGRCLMVPARRTQQFLLSTISLTTLATTATLSAICRSSSAIPYMLAVMLVCLAYGRRTNNSVIVALLAPLTFGVYLIHPLIDYGLRQLITSEQHCAAFIGLTVCLSGLVTLALMRTPVRRFV</sequence>
<reference evidence="3" key="1">
    <citation type="submission" date="2023-05" db="EMBL/GenBank/DDBJ databases">
        <title>Anaerotaeda fermentans gen. nov., sp. nov., a novel anaerobic planctomycete of the new family within the order Sedimentisphaerales isolated from Taman Peninsula, Russia.</title>
        <authorList>
            <person name="Khomyakova M.A."/>
            <person name="Merkel A.Y."/>
            <person name="Slobodkin A.I."/>
        </authorList>
    </citation>
    <scope>NUCLEOTIDE SEQUENCE</scope>
    <source>
        <strain evidence="3">M17dextr</strain>
    </source>
</reference>
<feature type="transmembrane region" description="Helical" evidence="1">
    <location>
        <begin position="223"/>
        <end position="242"/>
    </location>
</feature>
<keyword evidence="1" id="KW-1133">Transmembrane helix</keyword>
<feature type="transmembrane region" description="Helical" evidence="1">
    <location>
        <begin position="137"/>
        <end position="153"/>
    </location>
</feature>
<feature type="transmembrane region" description="Helical" evidence="1">
    <location>
        <begin position="196"/>
        <end position="216"/>
    </location>
</feature>
<comment type="caution">
    <text evidence="3">The sequence shown here is derived from an EMBL/GenBank/DDBJ whole genome shotgun (WGS) entry which is preliminary data.</text>
</comment>
<keyword evidence="3" id="KW-0012">Acyltransferase</keyword>
<evidence type="ECO:0000313" key="4">
    <source>
        <dbReference type="Proteomes" id="UP001431776"/>
    </source>
</evidence>
<organism evidence="3 4">
    <name type="scientific">Anaerobaca lacustris</name>
    <dbReference type="NCBI Taxonomy" id="3044600"/>
    <lineage>
        <taxon>Bacteria</taxon>
        <taxon>Pseudomonadati</taxon>
        <taxon>Planctomycetota</taxon>
        <taxon>Phycisphaerae</taxon>
        <taxon>Sedimentisphaerales</taxon>
        <taxon>Anaerobacaceae</taxon>
        <taxon>Anaerobaca</taxon>
    </lineage>
</organism>
<keyword evidence="1" id="KW-0472">Membrane</keyword>
<feature type="transmembrane region" description="Helical" evidence="1">
    <location>
        <begin position="56"/>
        <end position="75"/>
    </location>
</feature>
<evidence type="ECO:0000256" key="1">
    <source>
        <dbReference type="SAM" id="Phobius"/>
    </source>
</evidence>
<dbReference type="Pfam" id="PF01757">
    <property type="entry name" value="Acyl_transf_3"/>
    <property type="match status" value="1"/>
</dbReference>